<evidence type="ECO:0000313" key="2">
    <source>
        <dbReference type="Proteomes" id="UP000838756"/>
    </source>
</evidence>
<sequence>MRNFSNAKPLLSTKRLINPNDFNNVTRACWRASEWGSARKSLNPRARRSEGIVGLRAPHVRPNLGSGDDWSERVWTVINPHASENVVRAHVRLTLEVGDLVFAGETSVDAAVGRLPTRWTTSSESQGAARP</sequence>
<keyword evidence="2" id="KW-1185">Reference proteome</keyword>
<proteinExistence type="predicted"/>
<dbReference type="Proteomes" id="UP000838756">
    <property type="component" value="Unassembled WGS sequence"/>
</dbReference>
<reference evidence="1" key="1">
    <citation type="submission" date="2022-03" db="EMBL/GenBank/DDBJ databases">
        <authorList>
            <person name="Lindestad O."/>
        </authorList>
    </citation>
    <scope>NUCLEOTIDE SEQUENCE</scope>
</reference>
<comment type="caution">
    <text evidence="1">The sequence shown here is derived from an EMBL/GenBank/DDBJ whole genome shotgun (WGS) entry which is preliminary data.</text>
</comment>
<gene>
    <name evidence="1" type="primary">jg6421</name>
    <name evidence="1" type="ORF">PAEG_LOCUS22525</name>
</gene>
<protein>
    <submittedName>
        <fullName evidence="1">Jg6421 protein</fullName>
    </submittedName>
</protein>
<dbReference type="AlphaFoldDB" id="A0A8S4S9W4"/>
<dbReference type="EMBL" id="CAKXAJ010026057">
    <property type="protein sequence ID" value="CAH2253467.1"/>
    <property type="molecule type" value="Genomic_DNA"/>
</dbReference>
<evidence type="ECO:0000313" key="1">
    <source>
        <dbReference type="EMBL" id="CAH2253467.1"/>
    </source>
</evidence>
<organism evidence="1 2">
    <name type="scientific">Pararge aegeria aegeria</name>
    <dbReference type="NCBI Taxonomy" id="348720"/>
    <lineage>
        <taxon>Eukaryota</taxon>
        <taxon>Metazoa</taxon>
        <taxon>Ecdysozoa</taxon>
        <taxon>Arthropoda</taxon>
        <taxon>Hexapoda</taxon>
        <taxon>Insecta</taxon>
        <taxon>Pterygota</taxon>
        <taxon>Neoptera</taxon>
        <taxon>Endopterygota</taxon>
        <taxon>Lepidoptera</taxon>
        <taxon>Glossata</taxon>
        <taxon>Ditrysia</taxon>
        <taxon>Papilionoidea</taxon>
        <taxon>Nymphalidae</taxon>
        <taxon>Satyrinae</taxon>
        <taxon>Satyrini</taxon>
        <taxon>Parargina</taxon>
        <taxon>Pararge</taxon>
    </lineage>
</organism>
<name>A0A8S4S9W4_9NEOP</name>
<accession>A0A8S4S9W4</accession>